<dbReference type="Gene3D" id="3.30.70.330">
    <property type="match status" value="1"/>
</dbReference>
<dbReference type="PANTHER" id="PTHR12484">
    <property type="entry name" value="B-LYMPHOCYTE ANTIGEN-RELATED"/>
    <property type="match status" value="1"/>
</dbReference>
<evidence type="ECO:0000313" key="3">
    <source>
        <dbReference type="Ensembl" id="ENSTGEP00000024072.1"/>
    </source>
</evidence>
<dbReference type="CDD" id="cd12264">
    <property type="entry name" value="RRM_AKAP17A"/>
    <property type="match status" value="1"/>
</dbReference>
<name>A0A8D2FPS8_THEGE</name>
<evidence type="ECO:0000313" key="4">
    <source>
        <dbReference type="Proteomes" id="UP000694411"/>
    </source>
</evidence>
<evidence type="ECO:0000256" key="1">
    <source>
        <dbReference type="SAM" id="Coils"/>
    </source>
</evidence>
<evidence type="ECO:0008006" key="5">
    <source>
        <dbReference type="Google" id="ProtNLM"/>
    </source>
</evidence>
<dbReference type="PANTHER" id="PTHR12484:SF1">
    <property type="entry name" value="A-KINASE ANCHOR PROTEIN 17B"/>
    <property type="match status" value="1"/>
</dbReference>
<feature type="region of interest" description="Disordered" evidence="2">
    <location>
        <begin position="480"/>
        <end position="502"/>
    </location>
</feature>
<dbReference type="InterPro" id="IPR056852">
    <property type="entry name" value="AK17A/B"/>
</dbReference>
<organism evidence="3 4">
    <name type="scientific">Theropithecus gelada</name>
    <name type="common">Gelada baboon</name>
    <dbReference type="NCBI Taxonomy" id="9565"/>
    <lineage>
        <taxon>Eukaryota</taxon>
        <taxon>Metazoa</taxon>
        <taxon>Chordata</taxon>
        <taxon>Craniata</taxon>
        <taxon>Vertebrata</taxon>
        <taxon>Euteleostomi</taxon>
        <taxon>Mammalia</taxon>
        <taxon>Eutheria</taxon>
        <taxon>Euarchontoglires</taxon>
        <taxon>Primates</taxon>
        <taxon>Haplorrhini</taxon>
        <taxon>Catarrhini</taxon>
        <taxon>Cercopithecidae</taxon>
        <taxon>Cercopithecinae</taxon>
        <taxon>Theropithecus</taxon>
    </lineage>
</organism>
<evidence type="ECO:0000256" key="2">
    <source>
        <dbReference type="SAM" id="MobiDB-lite"/>
    </source>
</evidence>
<sequence length="909" mass="105366">MTVTVVYDNSEATELCAAQHLYLKPIAKLLISILLPGSLEPVRPFSNWEVLDQLKSLICPDQFTTVWLSNSTEDFIRFEGEAETRSLVQILKAKLYGKIIKLNGLKKDLKVVATDAQGEWEHFPKGREPSPDSIYFEDLPCKWFAPKGSSKEKPCEEILWVVFESFGKIKNVDILMLDPYREVMTDRSFGGFSFGLQTFEAFIQYQEATDFVKAMQSLRRMKLMLKGDDGKALACNVKVTSDTTKHFGEGAVRRRNQERLKLQELEEERKKEKKREEEVAERCNMGKPCLYKNLKKKKIARARWENHLTKAEAPQEPDSSEEWEKRQYLVSQRRVEALRFLSVLLRNISGRLLPNCSSSLGSTQFNPQEVDIIGTKANASRGNTLKTLEEEELNTLHLQNQEEISKYQVAKSDNKQKQKMEKITRDHLQKSSHCLGEENLRYSPRKQRTGILLGDEEYEYSLFFEHNSLEITIIKGQSLENEDHHSSSESCSKLSGRGQGRKPKIHETDAFFDYLFNYYEAPQYTRICLETSQVAGTCQWQRDVQTKGDGFQISLRKRRHHSINSSQGENLERKEQVQENDYSSNVCTQDPEHKRGKVDYAKECTNGFKTHCQETAHKAGGQLSPTDGNSCLLEKTHTYIEDSKSTRKSQVSTPHESIGLDLQLTDFLEEISSDSECFSETLSINKEEKEKSVATFNSFSEKEPLDTDKMITRKQNTRLSQQTFFSKWRSDGEEKYSNYRFRTPGRKSEYEPKWICSWRRGESHFITHENNNDQMKEQIAPKYLFDEDYYQEPSSSYLEGRFSDSALDQKVNYGPSQVPVTSSKRARSFYFGNFHRRRGTPGKSEYNQNSRRFRGCNYNYFKFNSDYHYSRQNGQEYIDYGSYSGNNCTGSLNFKCFDGHLDQEYLFSQ</sequence>
<reference evidence="3" key="2">
    <citation type="submission" date="2025-08" db="UniProtKB">
        <authorList>
            <consortium name="Ensembl"/>
        </authorList>
    </citation>
    <scope>IDENTIFICATION</scope>
</reference>
<feature type="compositionally biased region" description="Polar residues" evidence="2">
    <location>
        <begin position="579"/>
        <end position="588"/>
    </location>
</feature>
<dbReference type="Pfam" id="PF25015">
    <property type="entry name" value="RBD_AKAP-17A"/>
    <property type="match status" value="1"/>
</dbReference>
<dbReference type="AlphaFoldDB" id="A0A8D2FPS8"/>
<proteinExistence type="predicted"/>
<dbReference type="Ensembl" id="ENSTGET00000028711.1">
    <property type="protein sequence ID" value="ENSTGEP00000024072.1"/>
    <property type="gene ID" value="ENSTGEG00000019476.1"/>
</dbReference>
<dbReference type="InterPro" id="IPR012677">
    <property type="entry name" value="Nucleotide-bd_a/b_plait_sf"/>
</dbReference>
<protein>
    <recommendedName>
        <fullName evidence="5">RRM domain-containing protein</fullName>
    </recommendedName>
</protein>
<feature type="coiled-coil region" evidence="1">
    <location>
        <begin position="248"/>
        <end position="282"/>
    </location>
</feature>
<dbReference type="Proteomes" id="UP000694411">
    <property type="component" value="Chromosome X"/>
</dbReference>
<feature type="region of interest" description="Disordered" evidence="2">
    <location>
        <begin position="556"/>
        <end position="590"/>
    </location>
</feature>
<reference evidence="3" key="3">
    <citation type="submission" date="2025-09" db="UniProtKB">
        <authorList>
            <consortium name="Ensembl"/>
        </authorList>
    </citation>
    <scope>IDENTIFICATION</scope>
</reference>
<keyword evidence="1" id="KW-0175">Coiled coil</keyword>
<keyword evidence="4" id="KW-1185">Reference proteome</keyword>
<reference evidence="3" key="1">
    <citation type="submission" date="2018-05" db="EMBL/GenBank/DDBJ databases">
        <title>Whole genome of Theropithecus gelada.</title>
        <authorList>
            <person name="Chiou K.L."/>
            <person name="Snyder-Mackler N."/>
        </authorList>
    </citation>
    <scope>NUCLEOTIDE SEQUENCE [LARGE SCALE GENOMIC DNA]</scope>
</reference>
<accession>A0A8D2FPS8</accession>